<feature type="region of interest" description="Disordered" evidence="1">
    <location>
        <begin position="25"/>
        <end position="44"/>
    </location>
</feature>
<comment type="caution">
    <text evidence="2">The sequence shown here is derived from an EMBL/GenBank/DDBJ whole genome shotgun (WGS) entry which is preliminary data.</text>
</comment>
<protein>
    <submittedName>
        <fullName evidence="2">Lsr2 family protein</fullName>
    </submittedName>
</protein>
<dbReference type="Proteomes" id="UP001524318">
    <property type="component" value="Unassembled WGS sequence"/>
</dbReference>
<dbReference type="EMBL" id="JANCLV010000025">
    <property type="protein sequence ID" value="MCP9002024.1"/>
    <property type="molecule type" value="Genomic_DNA"/>
</dbReference>
<reference evidence="2 3" key="1">
    <citation type="submission" date="2022-06" db="EMBL/GenBank/DDBJ databases">
        <title>Pseudarthrobacter sp. strain RMG13 Genome sequencing and assembly.</title>
        <authorList>
            <person name="Kim I."/>
        </authorList>
    </citation>
    <scope>NUCLEOTIDE SEQUENCE [LARGE SCALE GENOMIC DNA]</scope>
    <source>
        <strain evidence="2 3">RMG13</strain>
    </source>
</reference>
<evidence type="ECO:0000313" key="3">
    <source>
        <dbReference type="Proteomes" id="UP001524318"/>
    </source>
</evidence>
<proteinExistence type="predicted"/>
<evidence type="ECO:0000313" key="2">
    <source>
        <dbReference type="EMBL" id="MCP9002024.1"/>
    </source>
</evidence>
<organism evidence="2 3">
    <name type="scientific">Pseudarthrobacter humi</name>
    <dbReference type="NCBI Taxonomy" id="2952523"/>
    <lineage>
        <taxon>Bacteria</taxon>
        <taxon>Bacillati</taxon>
        <taxon>Actinomycetota</taxon>
        <taxon>Actinomycetes</taxon>
        <taxon>Micrococcales</taxon>
        <taxon>Micrococcaceae</taxon>
        <taxon>Pseudarthrobacter</taxon>
    </lineage>
</organism>
<evidence type="ECO:0000256" key="1">
    <source>
        <dbReference type="SAM" id="MobiDB-lite"/>
    </source>
</evidence>
<accession>A0ABT1LVU4</accession>
<keyword evidence="3" id="KW-1185">Reference proteome</keyword>
<sequence>MDGSEASETIRFTLDGSEYEIASTKPTPRNFALPSPALPTWPGN</sequence>
<gene>
    <name evidence="2" type="ORF">NFC73_20175</name>
</gene>
<name>A0ABT1LVU4_9MICC</name>